<protein>
    <recommendedName>
        <fullName evidence="1">HNH nuclease domain-containing protein</fullName>
    </recommendedName>
</protein>
<dbReference type="EMBL" id="KZ559148">
    <property type="protein sequence ID" value="PLB36721.1"/>
    <property type="molecule type" value="Genomic_DNA"/>
</dbReference>
<evidence type="ECO:0000313" key="2">
    <source>
        <dbReference type="EMBL" id="PLB36721.1"/>
    </source>
</evidence>
<reference evidence="2 3" key="1">
    <citation type="submission" date="2017-12" db="EMBL/GenBank/DDBJ databases">
        <authorList>
            <consortium name="DOE Joint Genome Institute"/>
            <person name="Haridas S."/>
            <person name="Kjaerbolling I."/>
            <person name="Vesth T.C."/>
            <person name="Frisvad J.C."/>
            <person name="Nybo J.L."/>
            <person name="Theobald S."/>
            <person name="Kuo A."/>
            <person name="Bowyer P."/>
            <person name="Matsuda Y."/>
            <person name="Mondo S."/>
            <person name="Lyhne E.K."/>
            <person name="Kogle M.E."/>
            <person name="Clum A."/>
            <person name="Lipzen A."/>
            <person name="Salamov A."/>
            <person name="Ngan C.Y."/>
            <person name="Daum C."/>
            <person name="Chiniquy J."/>
            <person name="Barry K."/>
            <person name="LaButti K."/>
            <person name="Simmons B.A."/>
            <person name="Magnuson J.K."/>
            <person name="Mortensen U.H."/>
            <person name="Larsen T.O."/>
            <person name="Grigoriev I.V."/>
            <person name="Baker S.E."/>
            <person name="Andersen M.R."/>
            <person name="Nordberg H.P."/>
            <person name="Cantor M.N."/>
            <person name="Hua S.X."/>
        </authorList>
    </citation>
    <scope>NUCLEOTIDE SEQUENCE [LARGE SCALE GENOMIC DNA]</scope>
    <source>
        <strain evidence="2 3">CBS 102.13</strain>
    </source>
</reference>
<name>A0A2I2F7X1_ASPCN</name>
<evidence type="ECO:0000313" key="3">
    <source>
        <dbReference type="Proteomes" id="UP000234585"/>
    </source>
</evidence>
<dbReference type="Pfam" id="PF13391">
    <property type="entry name" value="HNH_2"/>
    <property type="match status" value="1"/>
</dbReference>
<organism evidence="2 3">
    <name type="scientific">Aspergillus candidus</name>
    <dbReference type="NCBI Taxonomy" id="41067"/>
    <lineage>
        <taxon>Eukaryota</taxon>
        <taxon>Fungi</taxon>
        <taxon>Dikarya</taxon>
        <taxon>Ascomycota</taxon>
        <taxon>Pezizomycotina</taxon>
        <taxon>Eurotiomycetes</taxon>
        <taxon>Eurotiomycetidae</taxon>
        <taxon>Eurotiales</taxon>
        <taxon>Aspergillaceae</taxon>
        <taxon>Aspergillus</taxon>
        <taxon>Aspergillus subgen. Circumdati</taxon>
    </lineage>
</organism>
<dbReference type="GeneID" id="36520284"/>
<accession>A0A2I2F7X1</accession>
<dbReference type="InterPro" id="IPR003615">
    <property type="entry name" value="HNH_nuc"/>
</dbReference>
<gene>
    <name evidence="2" type="ORF">BDW47DRAFT_107984</name>
</gene>
<dbReference type="STRING" id="41067.A0A2I2F7X1"/>
<feature type="domain" description="HNH nuclease" evidence="1">
    <location>
        <begin position="156"/>
        <end position="254"/>
    </location>
</feature>
<dbReference type="OrthoDB" id="2104739at2759"/>
<dbReference type="Proteomes" id="UP000234585">
    <property type="component" value="Unassembled WGS sequence"/>
</dbReference>
<proteinExistence type="predicted"/>
<dbReference type="RefSeq" id="XP_024670733.1">
    <property type="nucleotide sequence ID" value="XM_024813124.1"/>
</dbReference>
<keyword evidence="3" id="KW-1185">Reference proteome</keyword>
<dbReference type="AlphaFoldDB" id="A0A2I2F7X1"/>
<sequence length="359" mass="39990">MTDENAFDHDLSSVMSNLGDSISLEPPSDPDLINTACESCLARVRNYRRRHPADDTPEVLSAFVSHLPLHGKKVMLKLVHENATDTQLHQIALHLTTAILVPMKAGGGRTPNASVSPFENAVEERDSWAGIMISSPTRSDQKRLKETCLVRDNHRCVLTGLWDIASVVEIPQLNKKAPTSPTQLVHIIPFSLGSYSGDTNRERDIAQKWATLYAIFPGLYRLAQLEPDAINTPKNAMTMISALHEHFGKLEFSLESTEIENTYHIELYPNFQSSGLLVHLPPPDQKGRRLVHFETSSGIELPHPAILQTHAVLAKILHASRKGEHIEKAIRDQDQLRCMAADGSTDPLQIYIAYQLSVR</sequence>
<evidence type="ECO:0000259" key="1">
    <source>
        <dbReference type="Pfam" id="PF13391"/>
    </source>
</evidence>